<reference evidence="3 4" key="1">
    <citation type="submission" date="2020-04" db="EMBL/GenBank/DDBJ databases">
        <title>Perkinsus olseni comparative genomics.</title>
        <authorList>
            <person name="Bogema D.R."/>
        </authorList>
    </citation>
    <scope>NUCLEOTIDE SEQUENCE [LARGE SCALE GENOMIC DNA]</scope>
    <source>
        <strain evidence="3">ATCC PRA-205</strain>
    </source>
</reference>
<accession>A0A7J6RKH1</accession>
<name>A0A7J6RKH1_PEROL</name>
<dbReference type="InterPro" id="IPR018307">
    <property type="entry name" value="ABL9/DENND6_dom"/>
</dbReference>
<sequence>MDDLYQCRGFLIGTSNSLLLSHRTLQAHIIVDMDKRTVVTNKIGGVDDAGKELMKYLKLDKDEKKLMKTLHGLTDDVHRLIHTSRRTRRRHHKGSSSSSSPSSSSSSSILGSYVHERSN</sequence>
<proteinExistence type="predicted"/>
<comment type="caution">
    <text evidence="3">The sequence shown here is derived from an EMBL/GenBank/DDBJ whole genome shotgun (WGS) entry which is preliminary data.</text>
</comment>
<feature type="compositionally biased region" description="Low complexity" evidence="1">
    <location>
        <begin position="95"/>
        <end position="108"/>
    </location>
</feature>
<feature type="compositionally biased region" description="Basic residues" evidence="1">
    <location>
        <begin position="80"/>
        <end position="94"/>
    </location>
</feature>
<evidence type="ECO:0000256" key="1">
    <source>
        <dbReference type="SAM" id="MobiDB-lite"/>
    </source>
</evidence>
<dbReference type="Proteomes" id="UP000574390">
    <property type="component" value="Unassembled WGS sequence"/>
</dbReference>
<feature type="domain" description="AVL9/DENND6" evidence="2">
    <location>
        <begin position="4"/>
        <end position="77"/>
    </location>
</feature>
<feature type="region of interest" description="Disordered" evidence="1">
    <location>
        <begin position="78"/>
        <end position="119"/>
    </location>
</feature>
<evidence type="ECO:0000313" key="4">
    <source>
        <dbReference type="Proteomes" id="UP000574390"/>
    </source>
</evidence>
<protein>
    <recommendedName>
        <fullName evidence="2">AVL9/DENND6 domain-containing protein</fullName>
    </recommendedName>
</protein>
<dbReference type="Pfam" id="PF09794">
    <property type="entry name" value="Avl9"/>
    <property type="match status" value="1"/>
</dbReference>
<dbReference type="EMBL" id="JABANM010021486">
    <property type="protein sequence ID" value="KAF4721158.1"/>
    <property type="molecule type" value="Genomic_DNA"/>
</dbReference>
<feature type="non-terminal residue" evidence="3">
    <location>
        <position position="1"/>
    </location>
</feature>
<evidence type="ECO:0000259" key="2">
    <source>
        <dbReference type="Pfam" id="PF09794"/>
    </source>
</evidence>
<evidence type="ECO:0000313" key="3">
    <source>
        <dbReference type="EMBL" id="KAF4721158.1"/>
    </source>
</evidence>
<organism evidence="3 4">
    <name type="scientific">Perkinsus olseni</name>
    <name type="common">Perkinsus atlanticus</name>
    <dbReference type="NCBI Taxonomy" id="32597"/>
    <lineage>
        <taxon>Eukaryota</taxon>
        <taxon>Sar</taxon>
        <taxon>Alveolata</taxon>
        <taxon>Perkinsozoa</taxon>
        <taxon>Perkinsea</taxon>
        <taxon>Perkinsida</taxon>
        <taxon>Perkinsidae</taxon>
        <taxon>Perkinsus</taxon>
    </lineage>
</organism>
<dbReference type="AlphaFoldDB" id="A0A7J6RKH1"/>
<gene>
    <name evidence="3" type="ORF">FOZ62_018731</name>
</gene>